<dbReference type="HOGENOM" id="CLU_966753_0_0_1"/>
<feature type="compositionally biased region" description="Pro residues" evidence="1">
    <location>
        <begin position="27"/>
        <end position="38"/>
    </location>
</feature>
<dbReference type="Proteomes" id="UP000054538">
    <property type="component" value="Unassembled WGS sequence"/>
</dbReference>
<name>A0A0D0DA50_9AGAM</name>
<proteinExistence type="predicted"/>
<feature type="region of interest" description="Disordered" evidence="1">
    <location>
        <begin position="18"/>
        <end position="60"/>
    </location>
</feature>
<dbReference type="EMBL" id="KN825140">
    <property type="protein sequence ID" value="KIK93962.1"/>
    <property type="molecule type" value="Genomic_DNA"/>
</dbReference>
<dbReference type="AlphaFoldDB" id="A0A0D0DA50"/>
<evidence type="ECO:0000256" key="1">
    <source>
        <dbReference type="SAM" id="MobiDB-lite"/>
    </source>
</evidence>
<feature type="region of interest" description="Disordered" evidence="1">
    <location>
        <begin position="180"/>
        <end position="215"/>
    </location>
</feature>
<reference evidence="3" key="2">
    <citation type="submission" date="2015-01" db="EMBL/GenBank/DDBJ databases">
        <title>Evolutionary Origins and Diversification of the Mycorrhizal Mutualists.</title>
        <authorList>
            <consortium name="DOE Joint Genome Institute"/>
            <consortium name="Mycorrhizal Genomics Consortium"/>
            <person name="Kohler A."/>
            <person name="Kuo A."/>
            <person name="Nagy L.G."/>
            <person name="Floudas D."/>
            <person name="Copeland A."/>
            <person name="Barry K.W."/>
            <person name="Cichocki N."/>
            <person name="Veneault-Fourrey C."/>
            <person name="LaButti K."/>
            <person name="Lindquist E.A."/>
            <person name="Lipzen A."/>
            <person name="Lundell T."/>
            <person name="Morin E."/>
            <person name="Murat C."/>
            <person name="Riley R."/>
            <person name="Ohm R."/>
            <person name="Sun H."/>
            <person name="Tunlid A."/>
            <person name="Henrissat B."/>
            <person name="Grigoriev I.V."/>
            <person name="Hibbett D.S."/>
            <person name="Martin F."/>
        </authorList>
    </citation>
    <scope>NUCLEOTIDE SEQUENCE [LARGE SCALE GENOMIC DNA]</scope>
    <source>
        <strain evidence="3">Ve08.2h10</strain>
    </source>
</reference>
<gene>
    <name evidence="2" type="ORF">PAXRUDRAFT_12337</name>
</gene>
<feature type="region of interest" description="Disordered" evidence="1">
    <location>
        <begin position="228"/>
        <end position="268"/>
    </location>
</feature>
<evidence type="ECO:0000313" key="2">
    <source>
        <dbReference type="EMBL" id="KIK93962.1"/>
    </source>
</evidence>
<protein>
    <submittedName>
        <fullName evidence="2">Uncharacterized protein</fullName>
    </submittedName>
</protein>
<sequence length="280" mass="30577">MFTRFSFSLSRILRLKSRRASKASPAVPGPASPSPPPAKNGRRPVQITTSPLHQYPPTPVSYSPRLSPVAGAPGPMIVIGQDLRSYVVTEKVPSLRSDTAHLAILEPPRQRCISFVDQRARARSDSTASSLSHTTSYQPTPVPTFCVDQVPPKPVPSPLLLHPDTPTVAGVHQWEGLDESIESTASAESSNTKGSKRPLSLFSQRPTGTKGQRFSVPALPATKPELLQRRASKRQSKRVPVMTVGGASAMAKREKRKSRWSQEMGRADTQEVLRALRDMH</sequence>
<feature type="compositionally biased region" description="Polar residues" evidence="1">
    <location>
        <begin position="201"/>
        <end position="212"/>
    </location>
</feature>
<accession>A0A0D0DA50</accession>
<evidence type="ECO:0000313" key="3">
    <source>
        <dbReference type="Proteomes" id="UP000054538"/>
    </source>
</evidence>
<dbReference type="InParanoid" id="A0A0D0DA50"/>
<keyword evidence="3" id="KW-1185">Reference proteome</keyword>
<reference evidence="2 3" key="1">
    <citation type="submission" date="2014-04" db="EMBL/GenBank/DDBJ databases">
        <authorList>
            <consortium name="DOE Joint Genome Institute"/>
            <person name="Kuo A."/>
            <person name="Kohler A."/>
            <person name="Jargeat P."/>
            <person name="Nagy L.G."/>
            <person name="Floudas D."/>
            <person name="Copeland A."/>
            <person name="Barry K.W."/>
            <person name="Cichocki N."/>
            <person name="Veneault-Fourrey C."/>
            <person name="LaButti K."/>
            <person name="Lindquist E.A."/>
            <person name="Lipzen A."/>
            <person name="Lundell T."/>
            <person name="Morin E."/>
            <person name="Murat C."/>
            <person name="Sun H."/>
            <person name="Tunlid A."/>
            <person name="Henrissat B."/>
            <person name="Grigoriev I.V."/>
            <person name="Hibbett D.S."/>
            <person name="Martin F."/>
            <person name="Nordberg H.P."/>
            <person name="Cantor M.N."/>
            <person name="Hua S.X."/>
        </authorList>
    </citation>
    <scope>NUCLEOTIDE SEQUENCE [LARGE SCALE GENOMIC DNA]</scope>
    <source>
        <strain evidence="2 3">Ve08.2h10</strain>
    </source>
</reference>
<organism evidence="2 3">
    <name type="scientific">Paxillus rubicundulus Ve08.2h10</name>
    <dbReference type="NCBI Taxonomy" id="930991"/>
    <lineage>
        <taxon>Eukaryota</taxon>
        <taxon>Fungi</taxon>
        <taxon>Dikarya</taxon>
        <taxon>Basidiomycota</taxon>
        <taxon>Agaricomycotina</taxon>
        <taxon>Agaricomycetes</taxon>
        <taxon>Agaricomycetidae</taxon>
        <taxon>Boletales</taxon>
        <taxon>Paxilineae</taxon>
        <taxon>Paxillaceae</taxon>
        <taxon>Paxillus</taxon>
    </lineage>
</organism>
<dbReference type="OrthoDB" id="2688297at2759"/>